<reference evidence="3" key="1">
    <citation type="journal article" date="2019" name="Int. J. Syst. Evol. Microbiol.">
        <title>The Global Catalogue of Microorganisms (GCM) 10K type strain sequencing project: providing services to taxonomists for standard genome sequencing and annotation.</title>
        <authorList>
            <consortium name="The Broad Institute Genomics Platform"/>
            <consortium name="The Broad Institute Genome Sequencing Center for Infectious Disease"/>
            <person name="Wu L."/>
            <person name="Ma J."/>
        </authorList>
    </citation>
    <scope>NUCLEOTIDE SEQUENCE [LARGE SCALE GENOMIC DNA]</scope>
    <source>
        <strain evidence="3">CECT 7226</strain>
    </source>
</reference>
<proteinExistence type="predicted"/>
<keyword evidence="1" id="KW-0812">Transmembrane</keyword>
<organism evidence="2 3">
    <name type="scientific">Vibrio artabrorum</name>
    <dbReference type="NCBI Taxonomy" id="446374"/>
    <lineage>
        <taxon>Bacteria</taxon>
        <taxon>Pseudomonadati</taxon>
        <taxon>Pseudomonadota</taxon>
        <taxon>Gammaproteobacteria</taxon>
        <taxon>Vibrionales</taxon>
        <taxon>Vibrionaceae</taxon>
        <taxon>Vibrio</taxon>
    </lineage>
</organism>
<keyword evidence="1" id="KW-1133">Transmembrane helix</keyword>
<dbReference type="EMBL" id="JAUFQY010000001">
    <property type="protein sequence ID" value="MDN3699934.1"/>
    <property type="molecule type" value="Genomic_DNA"/>
</dbReference>
<evidence type="ECO:0000313" key="3">
    <source>
        <dbReference type="Proteomes" id="UP001223712"/>
    </source>
</evidence>
<keyword evidence="3" id="KW-1185">Reference proteome</keyword>
<dbReference type="Proteomes" id="UP001223712">
    <property type="component" value="Unassembled WGS sequence"/>
</dbReference>
<accession>A0ABT8CEZ7</accession>
<evidence type="ECO:0000313" key="2">
    <source>
        <dbReference type="EMBL" id="MDN3699934.1"/>
    </source>
</evidence>
<name>A0ABT8CEZ7_9VIBR</name>
<gene>
    <name evidence="2" type="ORF">QWY96_01545</name>
</gene>
<comment type="caution">
    <text evidence="2">The sequence shown here is derived from an EMBL/GenBank/DDBJ whole genome shotgun (WGS) entry which is preliminary data.</text>
</comment>
<evidence type="ECO:0000256" key="1">
    <source>
        <dbReference type="SAM" id="Phobius"/>
    </source>
</evidence>
<dbReference type="RefSeq" id="WP_290334669.1">
    <property type="nucleotide sequence ID" value="NZ_JAUFQY010000001.1"/>
</dbReference>
<keyword evidence="1" id="KW-0472">Membrane</keyword>
<protein>
    <submittedName>
        <fullName evidence="2">Uncharacterized protein</fullName>
    </submittedName>
</protein>
<sequence length="58" mass="6543">MLNIIQPYNSKFSYIAKASLLAIVLTYINGYVLMHGFIGDELMNVTNVPVKEISFSPY</sequence>
<feature type="transmembrane region" description="Helical" evidence="1">
    <location>
        <begin position="12"/>
        <end position="34"/>
    </location>
</feature>